<evidence type="ECO:0000313" key="6">
    <source>
        <dbReference type="EMBL" id="MED6133810.1"/>
    </source>
</evidence>
<dbReference type="InterPro" id="IPR039657">
    <property type="entry name" value="Dimethylallyltransferase"/>
</dbReference>
<protein>
    <submittedName>
        <fullName evidence="6">Uncharacterized protein</fullName>
    </submittedName>
</protein>
<evidence type="ECO:0000256" key="4">
    <source>
        <dbReference type="ARBA" id="ARBA00022741"/>
    </source>
</evidence>
<dbReference type="PANTHER" id="PTHR11088">
    <property type="entry name" value="TRNA DIMETHYLALLYLTRANSFERASE"/>
    <property type="match status" value="1"/>
</dbReference>
<gene>
    <name evidence="6" type="ORF">PIB30_031585</name>
</gene>
<dbReference type="SUPFAM" id="SSF52540">
    <property type="entry name" value="P-loop containing nucleoside triphosphate hydrolases"/>
    <property type="match status" value="1"/>
</dbReference>
<accession>A0ABU6SBI3</accession>
<name>A0ABU6SBI3_9FABA</name>
<comment type="caution">
    <text evidence="6">The sequence shown here is derived from an EMBL/GenBank/DDBJ whole genome shotgun (WGS) entry which is preliminary data.</text>
</comment>
<dbReference type="Proteomes" id="UP001341840">
    <property type="component" value="Unassembled WGS sequence"/>
</dbReference>
<dbReference type="Gene3D" id="3.40.50.300">
    <property type="entry name" value="P-loop containing nucleotide triphosphate hydrolases"/>
    <property type="match status" value="1"/>
</dbReference>
<evidence type="ECO:0000256" key="3">
    <source>
        <dbReference type="ARBA" id="ARBA00022712"/>
    </source>
</evidence>
<dbReference type="InterPro" id="IPR027417">
    <property type="entry name" value="P-loop_NTPase"/>
</dbReference>
<reference evidence="6 7" key="1">
    <citation type="journal article" date="2023" name="Plants (Basel)">
        <title>Bridging the Gap: Combining Genomics and Transcriptomics Approaches to Understand Stylosanthes scabra, an Orphan Legume from the Brazilian Caatinga.</title>
        <authorList>
            <person name="Ferreira-Neto J.R.C."/>
            <person name="da Silva M.D."/>
            <person name="Binneck E."/>
            <person name="de Melo N.F."/>
            <person name="da Silva R.H."/>
            <person name="de Melo A.L.T.M."/>
            <person name="Pandolfi V."/>
            <person name="Bustamante F.O."/>
            <person name="Brasileiro-Vidal A.C."/>
            <person name="Benko-Iseppon A.M."/>
        </authorList>
    </citation>
    <scope>NUCLEOTIDE SEQUENCE [LARGE SCALE GENOMIC DNA]</scope>
    <source>
        <tissue evidence="6">Leaves</tissue>
    </source>
</reference>
<proteinExistence type="inferred from homology"/>
<dbReference type="EMBL" id="JASCZI010060551">
    <property type="protein sequence ID" value="MED6133810.1"/>
    <property type="molecule type" value="Genomic_DNA"/>
</dbReference>
<dbReference type="Pfam" id="PF01715">
    <property type="entry name" value="IPPT"/>
    <property type="match status" value="2"/>
</dbReference>
<evidence type="ECO:0000256" key="2">
    <source>
        <dbReference type="ARBA" id="ARBA00022679"/>
    </source>
</evidence>
<evidence type="ECO:0000256" key="5">
    <source>
        <dbReference type="ARBA" id="ARBA00022840"/>
    </source>
</evidence>
<dbReference type="PANTHER" id="PTHR11088:SF74">
    <property type="entry name" value="ADENYLATE ISOPENTENYLTRANSFERASE 5, CHLOROPLASTIC"/>
    <property type="match status" value="1"/>
</dbReference>
<comment type="similarity">
    <text evidence="1">Belongs to the IPP transferase family.</text>
</comment>
<keyword evidence="2" id="KW-0808">Transferase</keyword>
<keyword evidence="4" id="KW-0547">Nucleotide-binding</keyword>
<organism evidence="6 7">
    <name type="scientific">Stylosanthes scabra</name>
    <dbReference type="NCBI Taxonomy" id="79078"/>
    <lineage>
        <taxon>Eukaryota</taxon>
        <taxon>Viridiplantae</taxon>
        <taxon>Streptophyta</taxon>
        <taxon>Embryophyta</taxon>
        <taxon>Tracheophyta</taxon>
        <taxon>Spermatophyta</taxon>
        <taxon>Magnoliopsida</taxon>
        <taxon>eudicotyledons</taxon>
        <taxon>Gunneridae</taxon>
        <taxon>Pentapetalae</taxon>
        <taxon>rosids</taxon>
        <taxon>fabids</taxon>
        <taxon>Fabales</taxon>
        <taxon>Fabaceae</taxon>
        <taxon>Papilionoideae</taxon>
        <taxon>50 kb inversion clade</taxon>
        <taxon>dalbergioids sensu lato</taxon>
        <taxon>Dalbergieae</taxon>
        <taxon>Pterocarpus clade</taxon>
        <taxon>Stylosanthes</taxon>
    </lineage>
</organism>
<keyword evidence="7" id="KW-1185">Reference proteome</keyword>
<sequence length="346" mass="38611">MIISVSASSACKQVQEPLVSFQKGFTNMFHQNQYRNNNKDKVVVILGATGTGKTKLAIDLANHFPPAEIVNSDKMQVYEGLDITTNKVTPEEARGVPHHLLGTIDPNANFTALDFCRHATSAVDSIAARDALPIIAGGSNSYLDALINHHSTFRLRYECCFLWVDVSIPVLHSSLRSRVDRMIEAGQLEEVRKFFEPFADYNRGIRRAIGVPEFNEFLRAEALGADEETKKMLLDIAIARIKVNNCNLANRQIQKIQRLHNTWKRSMHRLDATEVFLNRNCSDDHESQTSWEEHVLGKSLGIVHKFLYVEDRNNNTNNKHVVVPAGINVSSSSPPVAMAAVAAATH</sequence>
<dbReference type="Gene3D" id="1.10.287.890">
    <property type="entry name" value="Crystal structure of tRNA isopentenylpyrophosphate transferase (bh2366) domain"/>
    <property type="match status" value="1"/>
</dbReference>
<keyword evidence="5" id="KW-0067">ATP-binding</keyword>
<keyword evidence="3" id="KW-0203">Cytokinin biosynthesis</keyword>
<evidence type="ECO:0000256" key="1">
    <source>
        <dbReference type="ARBA" id="ARBA00005842"/>
    </source>
</evidence>
<evidence type="ECO:0000313" key="7">
    <source>
        <dbReference type="Proteomes" id="UP001341840"/>
    </source>
</evidence>